<reference evidence="2 3" key="1">
    <citation type="submission" date="2013-12" db="EMBL/GenBank/DDBJ databases">
        <title>Draft genome of the parsitic nematode Ancylostoma duodenale.</title>
        <authorList>
            <person name="Mitreva M."/>
        </authorList>
    </citation>
    <scope>NUCLEOTIDE SEQUENCE [LARGE SCALE GENOMIC DNA]</scope>
    <source>
        <strain evidence="2 3">Zhejiang</strain>
    </source>
</reference>
<organism evidence="2 3">
    <name type="scientific">Ancylostoma duodenale</name>
    <dbReference type="NCBI Taxonomy" id="51022"/>
    <lineage>
        <taxon>Eukaryota</taxon>
        <taxon>Metazoa</taxon>
        <taxon>Ecdysozoa</taxon>
        <taxon>Nematoda</taxon>
        <taxon>Chromadorea</taxon>
        <taxon>Rhabditida</taxon>
        <taxon>Rhabditina</taxon>
        <taxon>Rhabditomorpha</taxon>
        <taxon>Strongyloidea</taxon>
        <taxon>Ancylostomatidae</taxon>
        <taxon>Ancylostomatinae</taxon>
        <taxon>Ancylostoma</taxon>
    </lineage>
</organism>
<proteinExistence type="predicted"/>
<keyword evidence="1" id="KW-0812">Transmembrane</keyword>
<keyword evidence="1" id="KW-1133">Transmembrane helix</keyword>
<feature type="transmembrane region" description="Helical" evidence="1">
    <location>
        <begin position="117"/>
        <end position="140"/>
    </location>
</feature>
<evidence type="ECO:0008006" key="4">
    <source>
        <dbReference type="Google" id="ProtNLM"/>
    </source>
</evidence>
<accession>A0A0C2GJ06</accession>
<protein>
    <recommendedName>
        <fullName evidence="4">GOLD domain-containing protein</fullName>
    </recommendedName>
</protein>
<keyword evidence="1" id="KW-0472">Membrane</keyword>
<sequence>MTCFFEILKEDQLLYLDLLPKAVSEPELSLRLTSPSGEYSEWVEGKGELSMTHNVSESGDYEICIAVKQPIRIILTIYAEDMGYYFNQLENLIKVENITSISMISSRDEMVQQRNSFYIKTYVLVFCTTAIIVAIVQVGIVRGMFYVDPRKIRV</sequence>
<gene>
    <name evidence="2" type="ORF">ANCDUO_08544</name>
</gene>
<evidence type="ECO:0000256" key="1">
    <source>
        <dbReference type="SAM" id="Phobius"/>
    </source>
</evidence>
<dbReference type="EMBL" id="KN730334">
    <property type="protein sequence ID" value="KIH61190.1"/>
    <property type="molecule type" value="Genomic_DNA"/>
</dbReference>
<dbReference type="Proteomes" id="UP000054047">
    <property type="component" value="Unassembled WGS sequence"/>
</dbReference>
<dbReference type="AlphaFoldDB" id="A0A0C2GJ06"/>
<evidence type="ECO:0000313" key="2">
    <source>
        <dbReference type="EMBL" id="KIH61190.1"/>
    </source>
</evidence>
<evidence type="ECO:0000313" key="3">
    <source>
        <dbReference type="Proteomes" id="UP000054047"/>
    </source>
</evidence>
<name>A0A0C2GJ06_9BILA</name>
<keyword evidence="3" id="KW-1185">Reference proteome</keyword>
<dbReference type="OrthoDB" id="10037706at2759"/>